<proteinExistence type="predicted"/>
<organism evidence="2 3">
    <name type="scientific">Pleurodeles waltl</name>
    <name type="common">Iberian ribbed newt</name>
    <dbReference type="NCBI Taxonomy" id="8319"/>
    <lineage>
        <taxon>Eukaryota</taxon>
        <taxon>Metazoa</taxon>
        <taxon>Chordata</taxon>
        <taxon>Craniata</taxon>
        <taxon>Vertebrata</taxon>
        <taxon>Euteleostomi</taxon>
        <taxon>Amphibia</taxon>
        <taxon>Batrachia</taxon>
        <taxon>Caudata</taxon>
        <taxon>Salamandroidea</taxon>
        <taxon>Salamandridae</taxon>
        <taxon>Pleurodelinae</taxon>
        <taxon>Pleurodeles</taxon>
    </lineage>
</organism>
<feature type="region of interest" description="Disordered" evidence="1">
    <location>
        <begin position="1"/>
        <end position="35"/>
    </location>
</feature>
<evidence type="ECO:0000313" key="2">
    <source>
        <dbReference type="EMBL" id="KAJ1185400.1"/>
    </source>
</evidence>
<comment type="caution">
    <text evidence="2">The sequence shown here is derived from an EMBL/GenBank/DDBJ whole genome shotgun (WGS) entry which is preliminary data.</text>
</comment>
<name>A0AAV7UAC9_PLEWA</name>
<reference evidence="2" key="1">
    <citation type="journal article" date="2022" name="bioRxiv">
        <title>Sequencing and chromosome-scale assembly of the giantPleurodeles waltlgenome.</title>
        <authorList>
            <person name="Brown T."/>
            <person name="Elewa A."/>
            <person name="Iarovenko S."/>
            <person name="Subramanian E."/>
            <person name="Araus A.J."/>
            <person name="Petzold A."/>
            <person name="Susuki M."/>
            <person name="Suzuki K.-i.T."/>
            <person name="Hayashi T."/>
            <person name="Toyoda A."/>
            <person name="Oliveira C."/>
            <person name="Osipova E."/>
            <person name="Leigh N.D."/>
            <person name="Simon A."/>
            <person name="Yun M.H."/>
        </authorList>
    </citation>
    <scope>NUCLEOTIDE SEQUENCE</scope>
    <source>
        <strain evidence="2">20211129_DDA</strain>
        <tissue evidence="2">Liver</tissue>
    </source>
</reference>
<protein>
    <submittedName>
        <fullName evidence="2">Uncharacterized protein</fullName>
    </submittedName>
</protein>
<sequence length="87" mass="9330">MVRWPPDLQEGRFGAARRVAESAGAPDESSGAQRTARGLVRVGAVSEASASISRLACWACCWARPGGDRQLLALLPPEDLWTVWPLA</sequence>
<accession>A0AAV7UAC9</accession>
<dbReference type="AlphaFoldDB" id="A0AAV7UAC9"/>
<dbReference type="EMBL" id="JANPWB010000005">
    <property type="protein sequence ID" value="KAJ1185400.1"/>
    <property type="molecule type" value="Genomic_DNA"/>
</dbReference>
<gene>
    <name evidence="2" type="ORF">NDU88_002193</name>
</gene>
<evidence type="ECO:0000313" key="3">
    <source>
        <dbReference type="Proteomes" id="UP001066276"/>
    </source>
</evidence>
<dbReference type="Proteomes" id="UP001066276">
    <property type="component" value="Chromosome 3_1"/>
</dbReference>
<evidence type="ECO:0000256" key="1">
    <source>
        <dbReference type="SAM" id="MobiDB-lite"/>
    </source>
</evidence>
<keyword evidence="3" id="KW-1185">Reference proteome</keyword>